<dbReference type="SUPFAM" id="SSF46934">
    <property type="entry name" value="UBA-like"/>
    <property type="match status" value="1"/>
</dbReference>
<feature type="domain" description="UBA" evidence="2">
    <location>
        <begin position="384"/>
        <end position="423"/>
    </location>
</feature>
<dbReference type="InterPro" id="IPR015940">
    <property type="entry name" value="UBA"/>
</dbReference>
<feature type="region of interest" description="Disordered" evidence="1">
    <location>
        <begin position="289"/>
        <end position="380"/>
    </location>
</feature>
<feature type="region of interest" description="Disordered" evidence="1">
    <location>
        <begin position="435"/>
        <end position="460"/>
    </location>
</feature>
<keyword evidence="4" id="KW-1185">Reference proteome</keyword>
<organism evidence="3 4">
    <name type="scientific">Didymella rabiei</name>
    <name type="common">Chickpea ascochyta blight fungus</name>
    <name type="synonym">Mycosphaerella rabiei</name>
    <dbReference type="NCBI Taxonomy" id="5454"/>
    <lineage>
        <taxon>Eukaryota</taxon>
        <taxon>Fungi</taxon>
        <taxon>Dikarya</taxon>
        <taxon>Ascomycota</taxon>
        <taxon>Pezizomycotina</taxon>
        <taxon>Dothideomycetes</taxon>
        <taxon>Pleosporomycetidae</taxon>
        <taxon>Pleosporales</taxon>
        <taxon>Pleosporineae</taxon>
        <taxon>Didymellaceae</taxon>
        <taxon>Ascochyta</taxon>
    </lineage>
</organism>
<dbReference type="AlphaFoldDB" id="A0A163AIU4"/>
<dbReference type="Gene3D" id="1.10.8.10">
    <property type="entry name" value="DNA helicase RuvA subunit, C-terminal domain"/>
    <property type="match status" value="1"/>
</dbReference>
<reference evidence="3 4" key="1">
    <citation type="journal article" date="2016" name="Sci. Rep.">
        <title>Draft genome sequencing and secretome analysis of fungal phytopathogen Ascochyta rabiei provides insight into the necrotrophic effector repertoire.</title>
        <authorList>
            <person name="Verma S."/>
            <person name="Gazara R.K."/>
            <person name="Nizam S."/>
            <person name="Parween S."/>
            <person name="Chattopadhyay D."/>
            <person name="Verma P.K."/>
        </authorList>
    </citation>
    <scope>NUCLEOTIDE SEQUENCE [LARGE SCALE GENOMIC DNA]</scope>
    <source>
        <strain evidence="3 4">ArDII</strain>
    </source>
</reference>
<dbReference type="Pfam" id="PF00627">
    <property type="entry name" value="UBA"/>
    <property type="match status" value="1"/>
</dbReference>
<feature type="compositionally biased region" description="Acidic residues" evidence="1">
    <location>
        <begin position="7"/>
        <end position="18"/>
    </location>
</feature>
<protein>
    <submittedName>
        <fullName evidence="3">DNA binding</fullName>
    </submittedName>
</protein>
<feature type="region of interest" description="Disordered" evidence="1">
    <location>
        <begin position="1"/>
        <end position="66"/>
    </location>
</feature>
<feature type="region of interest" description="Disordered" evidence="1">
    <location>
        <begin position="625"/>
        <end position="670"/>
    </location>
</feature>
<evidence type="ECO:0000313" key="3">
    <source>
        <dbReference type="EMBL" id="KZM21214.1"/>
    </source>
</evidence>
<feature type="region of interest" description="Disordered" evidence="1">
    <location>
        <begin position="547"/>
        <end position="604"/>
    </location>
</feature>
<accession>A0A163AIU4</accession>
<feature type="compositionally biased region" description="Polar residues" evidence="1">
    <location>
        <begin position="210"/>
        <end position="226"/>
    </location>
</feature>
<name>A0A163AIU4_DIDRA</name>
<evidence type="ECO:0000313" key="4">
    <source>
        <dbReference type="Proteomes" id="UP000076837"/>
    </source>
</evidence>
<feature type="compositionally biased region" description="Basic and acidic residues" evidence="1">
    <location>
        <begin position="42"/>
        <end position="51"/>
    </location>
</feature>
<dbReference type="PROSITE" id="PS50030">
    <property type="entry name" value="UBA"/>
    <property type="match status" value="1"/>
</dbReference>
<evidence type="ECO:0000256" key="1">
    <source>
        <dbReference type="SAM" id="MobiDB-lite"/>
    </source>
</evidence>
<proteinExistence type="predicted"/>
<dbReference type="SMART" id="SM00165">
    <property type="entry name" value="UBA"/>
    <property type="match status" value="1"/>
</dbReference>
<feature type="compositionally biased region" description="Basic and acidic residues" evidence="1">
    <location>
        <begin position="22"/>
        <end position="34"/>
    </location>
</feature>
<feature type="compositionally biased region" description="Basic and acidic residues" evidence="1">
    <location>
        <begin position="644"/>
        <end position="670"/>
    </location>
</feature>
<feature type="region of interest" description="Disordered" evidence="1">
    <location>
        <begin position="205"/>
        <end position="226"/>
    </location>
</feature>
<evidence type="ECO:0000259" key="2">
    <source>
        <dbReference type="PROSITE" id="PS50030"/>
    </source>
</evidence>
<sequence length="693" mass="75728">MSRVIQDSDDELDDDLEVDVFPPEKEDASPKHSTSDTSSTEALRRQIEAAHRAHLQSQFSVHDGRTPVVVHGTRQKGKTPADFDSNSTSSEHFASKEVHITYGKIAAGILTSSPPCQQKHQDCLRQSLQPTGTTSEMDWVLDGTMREAYAQHNPNAMFPEPSSTVPNATLTQQRVLEGVLAPALLGSDIDPGRAAFQPDASIPWSEYLKSPTNTGDRPRSSAQEPHISRITSAAVSGLPLHELSAAPLSQHSRQGSSMLADSPLAHETCPIATDSQDITMFTENKDQSSDILSLTVDGPPQEELPGLRHLSRKRRPSPALTLDDDLTDLGVPKEQYRPRPSRSRSLKIGTQESIDYSIRPEKATKASKRRTSTPGTASLAKPLHTPEKIQQICDMGFTPSTSERALKRNKGDVTQSVDWLITNRIADDELVSHNSQMSEPGTHTRGQRVQIQTNHHGTEQTSMRNTAVNSAAVDHNAASAEADTINPLVHVRSPARVQVVIPTKAAGTFVDTPATMETIRKKAKRRKTTLDLPEPVATYSAVNEAKVEKKRGRGRPKKAIKAPVSTRIVQDDEHETSAGQARGPPRPPAFEDAQPTTPHGQATEHTTAAAAMKASNDFETFQLEDTTTGTVISKPIPGPPVIPDRPKVEPITPERIKKPEAREQPSNDRAKVSYRVGLSKRARITPLLRVMKK</sequence>
<feature type="compositionally biased region" description="Polar residues" evidence="1">
    <location>
        <begin position="594"/>
        <end position="604"/>
    </location>
</feature>
<dbReference type="EMBL" id="JYNV01000253">
    <property type="protein sequence ID" value="KZM21214.1"/>
    <property type="molecule type" value="Genomic_DNA"/>
</dbReference>
<dbReference type="InterPro" id="IPR009060">
    <property type="entry name" value="UBA-like_sf"/>
</dbReference>
<feature type="region of interest" description="Disordered" evidence="1">
    <location>
        <begin position="71"/>
        <end position="90"/>
    </location>
</feature>
<feature type="compositionally biased region" description="Polar residues" evidence="1">
    <location>
        <begin position="447"/>
        <end position="460"/>
    </location>
</feature>
<dbReference type="Proteomes" id="UP000076837">
    <property type="component" value="Unassembled WGS sequence"/>
</dbReference>
<feature type="compositionally biased region" description="Basic residues" evidence="1">
    <location>
        <begin position="548"/>
        <end position="560"/>
    </location>
</feature>
<comment type="caution">
    <text evidence="3">The sequence shown here is derived from an EMBL/GenBank/DDBJ whole genome shotgun (WGS) entry which is preliminary data.</text>
</comment>
<gene>
    <name evidence="3" type="ORF">ST47_g7621</name>
</gene>